<feature type="signal peptide" evidence="1">
    <location>
        <begin position="1"/>
        <end position="21"/>
    </location>
</feature>
<keyword evidence="1" id="KW-0732">Signal</keyword>
<name>A0ABR1XV99_9PEZI</name>
<evidence type="ECO:0000313" key="3">
    <source>
        <dbReference type="Proteomes" id="UP001456524"/>
    </source>
</evidence>
<protein>
    <recommendedName>
        <fullName evidence="4">Secreted protein</fullName>
    </recommendedName>
</protein>
<keyword evidence="3" id="KW-1185">Reference proteome</keyword>
<organism evidence="2 3">
    <name type="scientific">Phyllosticta citrichinensis</name>
    <dbReference type="NCBI Taxonomy" id="1130410"/>
    <lineage>
        <taxon>Eukaryota</taxon>
        <taxon>Fungi</taxon>
        <taxon>Dikarya</taxon>
        <taxon>Ascomycota</taxon>
        <taxon>Pezizomycotina</taxon>
        <taxon>Dothideomycetes</taxon>
        <taxon>Dothideomycetes incertae sedis</taxon>
        <taxon>Botryosphaeriales</taxon>
        <taxon>Phyllostictaceae</taxon>
        <taxon>Phyllosticta</taxon>
    </lineage>
</organism>
<dbReference type="Proteomes" id="UP001456524">
    <property type="component" value="Unassembled WGS sequence"/>
</dbReference>
<sequence>MPKTPPICLLAARCLIACSLARFSHSGRGAARYGGTMGQRLNRRRRCGRDGGTLSCPVVPGSCGWADGLAWACGGGERGTHRIIDAQRNSHSSHIVCLLPRSYDGGVQSHRTSTPLQGGHIALHCTAYLRTYLPRTC</sequence>
<evidence type="ECO:0000256" key="1">
    <source>
        <dbReference type="SAM" id="SignalP"/>
    </source>
</evidence>
<feature type="chain" id="PRO_5045554064" description="Secreted protein" evidence="1">
    <location>
        <begin position="22"/>
        <end position="137"/>
    </location>
</feature>
<accession>A0ABR1XV99</accession>
<dbReference type="EMBL" id="JBBWUH010000004">
    <property type="protein sequence ID" value="KAK8169331.1"/>
    <property type="molecule type" value="Genomic_DNA"/>
</dbReference>
<gene>
    <name evidence="2" type="ORF">IWX90DRAFT_429619</name>
</gene>
<proteinExistence type="predicted"/>
<evidence type="ECO:0000313" key="2">
    <source>
        <dbReference type="EMBL" id="KAK8169331.1"/>
    </source>
</evidence>
<evidence type="ECO:0008006" key="4">
    <source>
        <dbReference type="Google" id="ProtNLM"/>
    </source>
</evidence>
<comment type="caution">
    <text evidence="2">The sequence shown here is derived from an EMBL/GenBank/DDBJ whole genome shotgun (WGS) entry which is preliminary data.</text>
</comment>
<reference evidence="2 3" key="1">
    <citation type="journal article" date="2022" name="G3 (Bethesda)">
        <title>Enemy or ally: a genomic approach to elucidate the lifestyle of Phyllosticta citrichinaensis.</title>
        <authorList>
            <person name="Buijs V.A."/>
            <person name="Groenewald J.Z."/>
            <person name="Haridas S."/>
            <person name="LaButti K.M."/>
            <person name="Lipzen A."/>
            <person name="Martin F.M."/>
            <person name="Barry K."/>
            <person name="Grigoriev I.V."/>
            <person name="Crous P.W."/>
            <person name="Seidl M.F."/>
        </authorList>
    </citation>
    <scope>NUCLEOTIDE SEQUENCE [LARGE SCALE GENOMIC DNA]</scope>
    <source>
        <strain evidence="2 3">CBS 129764</strain>
    </source>
</reference>